<accession>A0AB34J2J8</accession>
<evidence type="ECO:0000313" key="5">
    <source>
        <dbReference type="EMBL" id="KAL1510770.1"/>
    </source>
</evidence>
<feature type="repeat" description="ANK" evidence="2">
    <location>
        <begin position="416"/>
        <end position="448"/>
    </location>
</feature>
<comment type="similarity">
    <text evidence="1">Belongs to the TUB family.</text>
</comment>
<dbReference type="AlphaFoldDB" id="A0AB34J2J8"/>
<feature type="region of interest" description="Disordered" evidence="3">
    <location>
        <begin position="58"/>
        <end position="84"/>
    </location>
</feature>
<feature type="region of interest" description="Disordered" evidence="3">
    <location>
        <begin position="155"/>
        <end position="188"/>
    </location>
</feature>
<dbReference type="InterPro" id="IPR025659">
    <property type="entry name" value="Tubby-like_C"/>
</dbReference>
<dbReference type="Gene3D" id="3.20.90.10">
    <property type="entry name" value="Tubby Protein, Chain A"/>
    <property type="match status" value="1"/>
</dbReference>
<reference evidence="5 6" key="1">
    <citation type="journal article" date="2024" name="Science">
        <title>Giant polyketide synthase enzymes in the biosynthesis of giant marine polyether toxins.</title>
        <authorList>
            <person name="Fallon T.R."/>
            <person name="Shende V.V."/>
            <person name="Wierzbicki I.H."/>
            <person name="Pendleton A.L."/>
            <person name="Watervoot N.F."/>
            <person name="Auber R.P."/>
            <person name="Gonzalez D.J."/>
            <person name="Wisecaver J.H."/>
            <person name="Moore B.S."/>
        </authorList>
    </citation>
    <scope>NUCLEOTIDE SEQUENCE [LARGE SCALE GENOMIC DNA]</scope>
    <source>
        <strain evidence="5 6">12B1</strain>
    </source>
</reference>
<feature type="domain" description="Tubby C-terminal" evidence="4">
    <location>
        <begin position="561"/>
        <end position="802"/>
    </location>
</feature>
<dbReference type="PROSITE" id="PS50088">
    <property type="entry name" value="ANK_REPEAT"/>
    <property type="match status" value="2"/>
</dbReference>
<dbReference type="Gene3D" id="1.25.40.20">
    <property type="entry name" value="Ankyrin repeat-containing domain"/>
    <property type="match status" value="1"/>
</dbReference>
<dbReference type="InterPro" id="IPR036770">
    <property type="entry name" value="Ankyrin_rpt-contain_sf"/>
</dbReference>
<keyword evidence="6" id="KW-1185">Reference proteome</keyword>
<dbReference type="EMBL" id="JBGBPQ010000015">
    <property type="protein sequence ID" value="KAL1510770.1"/>
    <property type="molecule type" value="Genomic_DNA"/>
</dbReference>
<organism evidence="5 6">
    <name type="scientific">Prymnesium parvum</name>
    <name type="common">Toxic golden alga</name>
    <dbReference type="NCBI Taxonomy" id="97485"/>
    <lineage>
        <taxon>Eukaryota</taxon>
        <taxon>Haptista</taxon>
        <taxon>Haptophyta</taxon>
        <taxon>Prymnesiophyceae</taxon>
        <taxon>Prymnesiales</taxon>
        <taxon>Prymnesiaceae</taxon>
        <taxon>Prymnesium</taxon>
    </lineage>
</organism>
<evidence type="ECO:0000256" key="2">
    <source>
        <dbReference type="PROSITE-ProRule" id="PRU00023"/>
    </source>
</evidence>
<proteinExistence type="inferred from homology"/>
<dbReference type="PANTHER" id="PTHR16517:SF7">
    <property type="entry name" value="PROTEIN KING TUBBY"/>
    <property type="match status" value="1"/>
</dbReference>
<evidence type="ECO:0000259" key="4">
    <source>
        <dbReference type="Pfam" id="PF01167"/>
    </source>
</evidence>
<dbReference type="PRINTS" id="PR01573">
    <property type="entry name" value="SUPERTUBBY"/>
</dbReference>
<dbReference type="Proteomes" id="UP001515480">
    <property type="component" value="Unassembled WGS sequence"/>
</dbReference>
<feature type="region of interest" description="Disordered" evidence="3">
    <location>
        <begin position="469"/>
        <end position="528"/>
    </location>
</feature>
<dbReference type="PANTHER" id="PTHR16517">
    <property type="entry name" value="TUBBY-RELATED"/>
    <property type="match status" value="1"/>
</dbReference>
<protein>
    <recommendedName>
        <fullName evidence="4">Tubby C-terminal domain-containing protein</fullName>
    </recommendedName>
</protein>
<dbReference type="SUPFAM" id="SSF48403">
    <property type="entry name" value="Ankyrin repeat"/>
    <property type="match status" value="1"/>
</dbReference>
<dbReference type="InterPro" id="IPR002110">
    <property type="entry name" value="Ankyrin_rpt"/>
</dbReference>
<dbReference type="PROSITE" id="PS50297">
    <property type="entry name" value="ANK_REP_REGION"/>
    <property type="match status" value="2"/>
</dbReference>
<dbReference type="InterPro" id="IPR000007">
    <property type="entry name" value="Tubby_C"/>
</dbReference>
<keyword evidence="2" id="KW-0040">ANK repeat</keyword>
<feature type="compositionally biased region" description="Low complexity" evidence="3">
    <location>
        <begin position="289"/>
        <end position="327"/>
    </location>
</feature>
<name>A0AB34J2J8_PRYPA</name>
<comment type="caution">
    <text evidence="5">The sequence shown here is derived from an EMBL/GenBank/DDBJ whole genome shotgun (WGS) entry which is preliminary data.</text>
</comment>
<dbReference type="Pfam" id="PF12796">
    <property type="entry name" value="Ank_2"/>
    <property type="match status" value="1"/>
</dbReference>
<evidence type="ECO:0000256" key="3">
    <source>
        <dbReference type="SAM" id="MobiDB-lite"/>
    </source>
</evidence>
<feature type="region of interest" description="Disordered" evidence="3">
    <location>
        <begin position="244"/>
        <end position="327"/>
    </location>
</feature>
<dbReference type="SMART" id="SM00248">
    <property type="entry name" value="ANK"/>
    <property type="match status" value="2"/>
</dbReference>
<dbReference type="Pfam" id="PF01167">
    <property type="entry name" value="Tub"/>
    <property type="match status" value="1"/>
</dbReference>
<feature type="region of interest" description="Disordered" evidence="3">
    <location>
        <begin position="1"/>
        <end position="37"/>
    </location>
</feature>
<gene>
    <name evidence="5" type="ORF">AB1Y20_007056</name>
</gene>
<sequence length="810" mass="85452">MAEERLTFRGRSFKTAQPTAEAAPNPPAQPVPPASGQYAARLHRARLANRAAVISRSASCEQLSPPRTRHVEPDDSATAPPDAHSLHDRGVLVVQDSRRGSVARHPKLSDSERVAAAMEAEVDRADCREMVRDITLAVLPTRAAKPHARGEAISVPAALMEAPPPDVGGGDDDSSEEEAPHRSSHPSAEAAIIVRGAHRSSIPSEEAAAGVGVPLRSCSPLEEAAAGKGAPLRSCSPSEEAAAGVGVPHRSCSPSEEAAAGVGVPHRSCSPSEEAAAGVGVAHRSSSPSEEAAAGVGVAHHSSSSSEEAAAGVGAPHRSSSPSAAAASSSLTLEAAMVAGRSDMLQEVSPRAGEARRSVSREPPRLHAQLLLLGAHADVVLSNKRTPLGYSIERGALEIAAALLAHGADPNKMDGKGEMPLHIAARSGHAEAAHMLLAGGALPSAQTARGDTALQLAVGDKVRRLLRQAEHGRRTSDGSDENDENDGVGVSPSPPAAATGSGRRGGDDTVLARDVSPPPHPLSPHGEVDHLSADALLRELQLTLGSREGSVKRLLLEARGRRAEVQCDVQRVGSSSHYRCFLRLAGPALRRVCVLEASRSRKGKLANSLYRLQLPEKDPRLAPRAKALGDDDPLYCGSLRSYSLSGAHFVLYDDGCKPTDRKSVEEASRRQLAAMVFHKSSSRKAPMSLRVLVPFENAPIDGLPENLLETLQDLPNNGPAPDNTHLLRLVPPRWNDEEQMFQLSYEGRAACMSNKNIQLANVDDSKLAALQVGKLQKNLFNVDLTGCMSVFQAFAVSLAIFDQSSVRRRF</sequence>
<evidence type="ECO:0000256" key="1">
    <source>
        <dbReference type="ARBA" id="ARBA00007129"/>
    </source>
</evidence>
<feature type="repeat" description="ANK" evidence="2">
    <location>
        <begin position="383"/>
        <end position="415"/>
    </location>
</feature>
<feature type="compositionally biased region" description="Pro residues" evidence="3">
    <location>
        <begin position="24"/>
        <end position="33"/>
    </location>
</feature>
<dbReference type="SUPFAM" id="SSF54518">
    <property type="entry name" value="Tubby C-terminal domain-like"/>
    <property type="match status" value="1"/>
</dbReference>
<evidence type="ECO:0000313" key="6">
    <source>
        <dbReference type="Proteomes" id="UP001515480"/>
    </source>
</evidence>